<evidence type="ECO:0008006" key="3">
    <source>
        <dbReference type="Google" id="ProtNLM"/>
    </source>
</evidence>
<dbReference type="OrthoDB" id="425354at2759"/>
<dbReference type="AlphaFoldDB" id="A0A4V1XBQ8"/>
<dbReference type="InterPro" id="IPR053037">
    <property type="entry name" value="Pericyclase_pydY-like"/>
</dbReference>
<evidence type="ECO:0000313" key="1">
    <source>
        <dbReference type="EMBL" id="RYP07099.1"/>
    </source>
</evidence>
<dbReference type="PANTHER" id="PTHR38115">
    <property type="entry name" value="LIPOCALIN-LIKE DOMAIN-CONTAINING PROTEIN"/>
    <property type="match status" value="1"/>
</dbReference>
<evidence type="ECO:0000313" key="2">
    <source>
        <dbReference type="Proteomes" id="UP000293360"/>
    </source>
</evidence>
<organism evidence="1 2">
    <name type="scientific">Monosporascus ibericus</name>
    <dbReference type="NCBI Taxonomy" id="155417"/>
    <lineage>
        <taxon>Eukaryota</taxon>
        <taxon>Fungi</taxon>
        <taxon>Dikarya</taxon>
        <taxon>Ascomycota</taxon>
        <taxon>Pezizomycotina</taxon>
        <taxon>Sordariomycetes</taxon>
        <taxon>Xylariomycetidae</taxon>
        <taxon>Xylariales</taxon>
        <taxon>Xylariales incertae sedis</taxon>
        <taxon>Monosporascus</taxon>
    </lineage>
</organism>
<dbReference type="EMBL" id="QJNU01000106">
    <property type="protein sequence ID" value="RYP07099.1"/>
    <property type="molecule type" value="Genomic_DNA"/>
</dbReference>
<gene>
    <name evidence="1" type="ORF">DL764_002731</name>
</gene>
<sequence length="213" mass="23256">MAAPANKNIGDLNGKWVLNKTLSDPTDPALALQGLGWMLRTAIGLATITLDVKQYTGPPKSPSTSAEPATHVDIEQTVTGGVKGNTERRCLDWEMRSHSDYMFGSVRGQSRWVPGGDELARVVAEVEPVGVAYLKGGADQGEWLEDEAEGRGPGGETHILSFARNVDEGRGWIATQVWGFQNVGGERRYVRLVVVAKGEERVNMKMVYDYIPE</sequence>
<dbReference type="Proteomes" id="UP000293360">
    <property type="component" value="Unassembled WGS sequence"/>
</dbReference>
<comment type="caution">
    <text evidence="1">The sequence shown here is derived from an EMBL/GenBank/DDBJ whole genome shotgun (WGS) entry which is preliminary data.</text>
</comment>
<proteinExistence type="predicted"/>
<reference evidence="1 2" key="1">
    <citation type="submission" date="2018-06" db="EMBL/GenBank/DDBJ databases">
        <title>Complete Genomes of Monosporascus.</title>
        <authorList>
            <person name="Robinson A.J."/>
            <person name="Natvig D.O."/>
        </authorList>
    </citation>
    <scope>NUCLEOTIDE SEQUENCE [LARGE SCALE GENOMIC DNA]</scope>
    <source>
        <strain evidence="1 2">CBS 110550</strain>
    </source>
</reference>
<dbReference type="PANTHER" id="PTHR38115:SF1">
    <property type="entry name" value="LIPOCALIN-LIKE DOMAIN-CONTAINING PROTEIN"/>
    <property type="match status" value="1"/>
</dbReference>
<keyword evidence="2" id="KW-1185">Reference proteome</keyword>
<name>A0A4V1XBQ8_9PEZI</name>
<accession>A0A4V1XBQ8</accession>
<protein>
    <recommendedName>
        <fullName evidence="3">Lipocalin-like domain-containing protein</fullName>
    </recommendedName>
</protein>